<evidence type="ECO:0000313" key="1">
    <source>
        <dbReference type="EMBL" id="GFY82295.1"/>
    </source>
</evidence>
<dbReference type="AlphaFoldDB" id="A0A7J0E7F1"/>
<name>A0A7J0E7F1_9ERIC</name>
<sequence length="106" mass="11863">MPLLSTVCVWSLERRNVLITPLTCDRTGSGDDVVAGIMKKADDTTGDVRVYDGIDSRNIDRPAVLVLELPPRDLLAFIDKYDIMHFLGTFFRSGSDRPEPTRNGHE</sequence>
<reference evidence="1 2" key="1">
    <citation type="submission" date="2019-07" db="EMBL/GenBank/DDBJ databases">
        <title>De Novo Assembly of kiwifruit Actinidia rufa.</title>
        <authorList>
            <person name="Sugita-Konishi S."/>
            <person name="Sato K."/>
            <person name="Mori E."/>
            <person name="Abe Y."/>
            <person name="Kisaki G."/>
            <person name="Hamano K."/>
            <person name="Suezawa K."/>
            <person name="Otani M."/>
            <person name="Fukuda T."/>
            <person name="Manabe T."/>
            <person name="Gomi K."/>
            <person name="Tabuchi M."/>
            <person name="Akimitsu K."/>
            <person name="Kataoka I."/>
        </authorList>
    </citation>
    <scope>NUCLEOTIDE SEQUENCE [LARGE SCALE GENOMIC DNA]</scope>
    <source>
        <strain evidence="2">cv. Fuchu</strain>
    </source>
</reference>
<gene>
    <name evidence="1" type="ORF">Acr_02g0005350</name>
</gene>
<proteinExistence type="predicted"/>
<dbReference type="EMBL" id="BJWL01000002">
    <property type="protein sequence ID" value="GFY82295.1"/>
    <property type="molecule type" value="Genomic_DNA"/>
</dbReference>
<dbReference type="Proteomes" id="UP000585474">
    <property type="component" value="Unassembled WGS sequence"/>
</dbReference>
<organism evidence="1 2">
    <name type="scientific">Actinidia rufa</name>
    <dbReference type="NCBI Taxonomy" id="165716"/>
    <lineage>
        <taxon>Eukaryota</taxon>
        <taxon>Viridiplantae</taxon>
        <taxon>Streptophyta</taxon>
        <taxon>Embryophyta</taxon>
        <taxon>Tracheophyta</taxon>
        <taxon>Spermatophyta</taxon>
        <taxon>Magnoliopsida</taxon>
        <taxon>eudicotyledons</taxon>
        <taxon>Gunneridae</taxon>
        <taxon>Pentapetalae</taxon>
        <taxon>asterids</taxon>
        <taxon>Ericales</taxon>
        <taxon>Actinidiaceae</taxon>
        <taxon>Actinidia</taxon>
    </lineage>
</organism>
<accession>A0A7J0E7F1</accession>
<comment type="caution">
    <text evidence="1">The sequence shown here is derived from an EMBL/GenBank/DDBJ whole genome shotgun (WGS) entry which is preliminary data.</text>
</comment>
<keyword evidence="2" id="KW-1185">Reference proteome</keyword>
<protein>
    <submittedName>
        <fullName evidence="1">Uncharacterized protein</fullName>
    </submittedName>
</protein>
<evidence type="ECO:0000313" key="2">
    <source>
        <dbReference type="Proteomes" id="UP000585474"/>
    </source>
</evidence>